<evidence type="ECO:0000313" key="2">
    <source>
        <dbReference type="EMBL" id="KAG5655155.1"/>
    </source>
</evidence>
<dbReference type="PANTHER" id="PTHR38790">
    <property type="entry name" value="2EXR DOMAIN-CONTAINING PROTEIN-RELATED"/>
    <property type="match status" value="1"/>
</dbReference>
<dbReference type="AlphaFoldDB" id="A0A9P7KNR7"/>
<comment type="caution">
    <text evidence="2">The sequence shown here is derived from an EMBL/GenBank/DDBJ whole genome shotgun (WGS) entry which is preliminary data.</text>
</comment>
<keyword evidence="3" id="KW-1185">Reference proteome</keyword>
<gene>
    <name evidence="2" type="ORF">KAF25_001928</name>
</gene>
<dbReference type="InterPro" id="IPR056632">
    <property type="entry name" value="DUF7730"/>
</dbReference>
<dbReference type="Proteomes" id="UP000782241">
    <property type="component" value="Unassembled WGS sequence"/>
</dbReference>
<accession>A0A9P7KNR7</accession>
<feature type="domain" description="DUF7730" evidence="1">
    <location>
        <begin position="34"/>
        <end position="205"/>
    </location>
</feature>
<proteinExistence type="predicted"/>
<evidence type="ECO:0000313" key="3">
    <source>
        <dbReference type="Proteomes" id="UP000782241"/>
    </source>
</evidence>
<name>A0A9P7KNR7_9HYPO</name>
<sequence length="220" mass="24932">MGFFNIKSKVALHLRSVTGGSRPEPEVIAQRANAQSRSPLAQLPSEIKELIFQELWHDEGLFQHLTLRRGRVVRMTCATDVTAPDELQRMCEATGSKAIRDPVLITRFQSLWGVHWRCEELYQSGAQEEGNQCSPFLPMLLTCRQLYVEARASIYKNITFCMHDLDTAHSLVVSHPNLIFNNIQHLQLAIHLPLLRYTRDGPNHSEKAAHVTLAAMLRGP</sequence>
<evidence type="ECO:0000259" key="1">
    <source>
        <dbReference type="Pfam" id="PF24864"/>
    </source>
</evidence>
<dbReference type="EMBL" id="JAGPUO010000034">
    <property type="protein sequence ID" value="KAG5655155.1"/>
    <property type="molecule type" value="Genomic_DNA"/>
</dbReference>
<dbReference type="PANTHER" id="PTHR38790:SF8">
    <property type="entry name" value="F-BOX DOMAIN-CONTAINING PROTEIN"/>
    <property type="match status" value="1"/>
</dbReference>
<organism evidence="2 3">
    <name type="scientific">Fusarium avenaceum</name>
    <dbReference type="NCBI Taxonomy" id="40199"/>
    <lineage>
        <taxon>Eukaryota</taxon>
        <taxon>Fungi</taxon>
        <taxon>Dikarya</taxon>
        <taxon>Ascomycota</taxon>
        <taxon>Pezizomycotina</taxon>
        <taxon>Sordariomycetes</taxon>
        <taxon>Hypocreomycetidae</taxon>
        <taxon>Hypocreales</taxon>
        <taxon>Nectriaceae</taxon>
        <taxon>Fusarium</taxon>
        <taxon>Fusarium tricinctum species complex</taxon>
    </lineage>
</organism>
<dbReference type="Pfam" id="PF24864">
    <property type="entry name" value="DUF7730"/>
    <property type="match status" value="1"/>
</dbReference>
<reference evidence="2" key="1">
    <citation type="submission" date="2021-04" db="EMBL/GenBank/DDBJ databases">
        <title>Draft genome of Fusarium avenaceum strain F156N33, isolated from an atmospheric sample in Virginia.</title>
        <authorList>
            <person name="Yang S."/>
            <person name="Vinatzer B.A."/>
            <person name="Coleman J."/>
        </authorList>
    </citation>
    <scope>NUCLEOTIDE SEQUENCE</scope>
    <source>
        <strain evidence="2">F156N33</strain>
    </source>
</reference>
<protein>
    <recommendedName>
        <fullName evidence="1">DUF7730 domain-containing protein</fullName>
    </recommendedName>
</protein>